<dbReference type="SMART" id="SM00642">
    <property type="entry name" value="Aamy"/>
    <property type="match status" value="1"/>
</dbReference>
<dbReference type="Gene3D" id="3.20.20.80">
    <property type="entry name" value="Glycosidases"/>
    <property type="match status" value="1"/>
</dbReference>
<dbReference type="InterPro" id="IPR013783">
    <property type="entry name" value="Ig-like_fold"/>
</dbReference>
<feature type="binding site" evidence="6">
    <location>
        <position position="342"/>
    </location>
    <ligand>
        <name>alpha-maltose 1-phosphate</name>
        <dbReference type="ChEBI" id="CHEBI:63576"/>
    </ligand>
</feature>
<dbReference type="EMBL" id="BAABCN010000002">
    <property type="protein sequence ID" value="GAA3869249.1"/>
    <property type="molecule type" value="Genomic_DNA"/>
</dbReference>
<dbReference type="Proteomes" id="UP001501803">
    <property type="component" value="Unassembled WGS sequence"/>
</dbReference>
<accession>A0ABP7KB53</accession>
<proteinExistence type="inferred from homology"/>
<dbReference type="CDD" id="cd11344">
    <property type="entry name" value="AmyAc_GlgE_like"/>
    <property type="match status" value="1"/>
</dbReference>
<comment type="caution">
    <text evidence="9">The sequence shown here is derived from an EMBL/GenBank/DDBJ whole genome shotgun (WGS) entry which is preliminary data.</text>
</comment>
<dbReference type="RefSeq" id="WP_345063070.1">
    <property type="nucleotide sequence ID" value="NZ_BAABCN010000002.1"/>
</dbReference>
<feature type="binding site" evidence="6">
    <location>
        <position position="377"/>
    </location>
    <ligand>
        <name>alpha-maltose 1-phosphate</name>
        <dbReference type="ChEBI" id="CHEBI:63576"/>
    </ligand>
</feature>
<evidence type="ECO:0000256" key="7">
    <source>
        <dbReference type="SAM" id="MobiDB-lite"/>
    </source>
</evidence>
<dbReference type="Gene3D" id="2.60.40.1180">
    <property type="entry name" value="Golgi alpha-mannosidase II"/>
    <property type="match status" value="1"/>
</dbReference>
<dbReference type="InterPro" id="IPR021828">
    <property type="entry name" value="GlgE_dom_N/S"/>
</dbReference>
<sequence length="695" mass="76432">MATRAKKPAVSKTERIAQQDAPERADVVPRVGRIPLLDLSPQLNDDLWPAKAFAGEVVPFQVTAFREGHDAIGVVLLLTAPDGTVSRHPMRLVAEGTDRYEAQVQLATQGLWQYQVHGYADLFATWAHNAAIKIAAGVDVELMFTLGAEVCIEAARQSERGPVECALLAAAAETLGNPDLPVGTRLAVLDDEEVRAALDARPVTRLDTLSGTRTVRVERTRAGVGAWYEFFPRSEGAVRRPDGSWQSGTFASASGRLAEVAEMGFDVVYLPPIHPIGHAFRKGPNNTLTAGEHDPGSPWAIGSADGGHDAIHPDLGTEADFAAFLAEARSVGIEIALDFALQASPDHPWVADHPEWFTTLPDGTIAYAENPPKKYQDIYPINFDNDPIGIRNEALRILRHWISLGVTIFRVDNPHTKPLDFWEWLIATVNAESPDVVFLAEAFTRPALLQALAKVGFSQSYTYFTWRNTKDELAEFLDALAHDTADYLRPNLFVNTPDILTEYLQFGGPAAFTIRAALAATASPTWGVYAGFELFESVARPGAEENIDSEKYEYRPRAFEQAERRGKSLAPFLTQLNRIRAAHPALRQLRNLHIHDSDDSAILVFSKFLAGKFTETGQDDALIIVANVDPHSVRESVVHLDVTRFGIPVGEAFEVRDLITGSVWTWSADNYVRLDAFTEPVHILHVTPLRKGLPA</sequence>
<feature type="compositionally biased region" description="Basic and acidic residues" evidence="7">
    <location>
        <begin position="12"/>
        <end position="24"/>
    </location>
</feature>
<feature type="domain" description="Glycosyl hydrolase family 13 catalytic" evidence="8">
    <location>
        <begin position="225"/>
        <end position="561"/>
    </location>
</feature>
<dbReference type="InterPro" id="IPR017853">
    <property type="entry name" value="GH"/>
</dbReference>
<dbReference type="PANTHER" id="PTHR47786">
    <property type="entry name" value="ALPHA-1,4-GLUCAN:MALTOSE-1-PHOSPHATE MALTOSYLTRANSFERASE"/>
    <property type="match status" value="1"/>
</dbReference>
<dbReference type="InterPro" id="IPR013780">
    <property type="entry name" value="Glyco_hydro_b"/>
</dbReference>
<comment type="function">
    <text evidence="6">Maltosyltransferase that uses maltose 1-phosphate (M1P) as the sugar donor to elongate linear or branched alpha-(1-&gt;4)-glucans. Is involved in a branched alpha-glucan biosynthetic pathway from trehalose, together with TreS, Mak and GlgB.</text>
</comment>
<dbReference type="PANTHER" id="PTHR47786:SF2">
    <property type="entry name" value="GLYCOSYL HYDROLASE FAMILY 13 CATALYTIC DOMAIN-CONTAINING PROTEIN"/>
    <property type="match status" value="1"/>
</dbReference>
<evidence type="ECO:0000256" key="5">
    <source>
        <dbReference type="ARBA" id="ARBA00048735"/>
    </source>
</evidence>
<dbReference type="HAMAP" id="MF_02124">
    <property type="entry name" value="GlgE"/>
    <property type="match status" value="1"/>
</dbReference>
<dbReference type="SUPFAM" id="SSF51445">
    <property type="entry name" value="(Trans)glycosidases"/>
    <property type="match status" value="1"/>
</dbReference>
<dbReference type="InterPro" id="IPR006047">
    <property type="entry name" value="GH13_cat_dom"/>
</dbReference>
<comment type="subunit">
    <text evidence="1 6">Homodimer.</text>
</comment>
<gene>
    <name evidence="6" type="primary">glgE</name>
    <name evidence="9" type="ORF">GCM10022381_10720</name>
</gene>
<feature type="active site" description="Proton donor" evidence="6">
    <location>
        <position position="441"/>
    </location>
</feature>
<dbReference type="Gene3D" id="1.20.58.80">
    <property type="entry name" value="Phosphotransferase system, lactose/cellobiose-type IIA subunit"/>
    <property type="match status" value="1"/>
</dbReference>
<feature type="binding site" evidence="6">
    <location>
        <position position="413"/>
    </location>
    <ligand>
        <name>alpha-maltose 1-phosphate</name>
        <dbReference type="ChEBI" id="CHEBI:63576"/>
    </ligand>
</feature>
<evidence type="ECO:0000259" key="8">
    <source>
        <dbReference type="SMART" id="SM00642"/>
    </source>
</evidence>
<evidence type="ECO:0000256" key="1">
    <source>
        <dbReference type="ARBA" id="ARBA00011738"/>
    </source>
</evidence>
<evidence type="ECO:0000256" key="3">
    <source>
        <dbReference type="ARBA" id="ARBA00022679"/>
    </source>
</evidence>
<comment type="similarity">
    <text evidence="6">Belongs to the glycosyl hydrolase 13 family. GlgE subfamily.</text>
</comment>
<feature type="site" description="Transition state stabilizer" evidence="6">
    <location>
        <position position="498"/>
    </location>
</feature>
<feature type="binding site" evidence="6">
    <location>
        <position position="282"/>
    </location>
    <ligand>
        <name>alpha-maltose 1-phosphate</name>
        <dbReference type="ChEBI" id="CHEBI:63576"/>
    </ligand>
</feature>
<keyword evidence="2 6" id="KW-0328">Glycosyltransferase</keyword>
<protein>
    <recommendedName>
        <fullName evidence="6">Alpha-1,4-glucan:maltose-1-phosphate maltosyltransferase</fullName>
        <shortName evidence="6">GMPMT</shortName>
        <ecNumber evidence="6">2.4.99.16</ecNumber>
    </recommendedName>
    <alternativeName>
        <fullName evidence="6">(1-&gt;4)-alpha-D-glucan:maltose-1-phosphate alpha-D-maltosyltransferase</fullName>
    </alternativeName>
</protein>
<evidence type="ECO:0000313" key="10">
    <source>
        <dbReference type="Proteomes" id="UP001501803"/>
    </source>
</evidence>
<evidence type="ECO:0000256" key="4">
    <source>
        <dbReference type="ARBA" id="ARBA00023277"/>
    </source>
</evidence>
<dbReference type="Gene3D" id="2.60.40.10">
    <property type="entry name" value="Immunoglobulins"/>
    <property type="match status" value="1"/>
</dbReference>
<feature type="binding site" evidence="6">
    <location>
        <begin position="551"/>
        <end position="552"/>
    </location>
    <ligand>
        <name>alpha-maltose 1-phosphate</name>
        <dbReference type="ChEBI" id="CHEBI:63576"/>
    </ligand>
</feature>
<evidence type="ECO:0000313" key="9">
    <source>
        <dbReference type="EMBL" id="GAA3869249.1"/>
    </source>
</evidence>
<dbReference type="InterPro" id="IPR049171">
    <property type="entry name" value="GLGE_C"/>
</dbReference>
<dbReference type="Pfam" id="PF11896">
    <property type="entry name" value="GlgE_dom_N_S"/>
    <property type="match status" value="1"/>
</dbReference>
<keyword evidence="4 6" id="KW-0119">Carbohydrate metabolism</keyword>
<reference evidence="10" key="1">
    <citation type="journal article" date="2019" name="Int. J. Syst. Evol. Microbiol.">
        <title>The Global Catalogue of Microorganisms (GCM) 10K type strain sequencing project: providing services to taxonomists for standard genome sequencing and annotation.</title>
        <authorList>
            <consortium name="The Broad Institute Genomics Platform"/>
            <consortium name="The Broad Institute Genome Sequencing Center for Infectious Disease"/>
            <person name="Wu L."/>
            <person name="Ma J."/>
        </authorList>
    </citation>
    <scope>NUCLEOTIDE SEQUENCE [LARGE SCALE GENOMIC DNA]</scope>
    <source>
        <strain evidence="10">JCM 17021</strain>
    </source>
</reference>
<evidence type="ECO:0000256" key="2">
    <source>
        <dbReference type="ARBA" id="ARBA00022676"/>
    </source>
</evidence>
<keyword evidence="3 6" id="KW-0808">Transferase</keyword>
<feature type="region of interest" description="Disordered" evidence="7">
    <location>
        <begin position="1"/>
        <end position="24"/>
    </location>
</feature>
<evidence type="ECO:0000256" key="6">
    <source>
        <dbReference type="HAMAP-Rule" id="MF_02124"/>
    </source>
</evidence>
<feature type="active site" description="Nucleophile" evidence="6">
    <location>
        <position position="412"/>
    </location>
</feature>
<dbReference type="InterPro" id="IPR026585">
    <property type="entry name" value="GlgE"/>
</dbReference>
<name>A0ABP7KB53_9MICO</name>
<comment type="catalytic activity">
    <reaction evidence="5 6">
        <text>alpha-maltose 1-phosphate + [(1-&gt;4)-alpha-D-glucosyl](n) = [(1-&gt;4)-alpha-D-glucosyl](n+2) + phosphate</text>
        <dbReference type="Rhea" id="RHEA:42692"/>
        <dbReference type="Rhea" id="RHEA-COMP:9584"/>
        <dbReference type="Rhea" id="RHEA-COMP:10183"/>
        <dbReference type="ChEBI" id="CHEBI:15444"/>
        <dbReference type="ChEBI" id="CHEBI:43474"/>
        <dbReference type="ChEBI" id="CHEBI:63576"/>
        <dbReference type="EC" id="2.4.99.16"/>
    </reaction>
</comment>
<keyword evidence="10" id="KW-1185">Reference proteome</keyword>
<dbReference type="EC" id="2.4.99.16" evidence="6"/>
<dbReference type="Pfam" id="PF21702">
    <property type="entry name" value="GLGE_C"/>
    <property type="match status" value="1"/>
</dbReference>
<organism evidence="9 10">
    <name type="scientific">Leifsonia kafniensis</name>
    <dbReference type="NCBI Taxonomy" id="475957"/>
    <lineage>
        <taxon>Bacteria</taxon>
        <taxon>Bacillati</taxon>
        <taxon>Actinomycetota</taxon>
        <taxon>Actinomycetes</taxon>
        <taxon>Micrococcales</taxon>
        <taxon>Microbacteriaceae</taxon>
        <taxon>Leifsonia</taxon>
    </lineage>
</organism>